<evidence type="ECO:0000256" key="1">
    <source>
        <dbReference type="SAM" id="Phobius"/>
    </source>
</evidence>
<feature type="transmembrane region" description="Helical" evidence="1">
    <location>
        <begin position="14"/>
        <end position="38"/>
    </location>
</feature>
<name>A0ABW2KQ81_9PROT</name>
<sequence>MTTVPTETPRKSAWIPWVFVGGMLIVVVVNTILIVVALKSWTGLVVPKPYERGIHYNDVLEAQSRQDALGWTVKATFEPAGGPLDGRIVLTVRGRDGAPLSALRIAEPRLVRPVELIPDVALAFDYVGDGRFVARTVLPRPGQWDLKATLHDGSDTYVLSDRMVVR</sequence>
<protein>
    <submittedName>
        <fullName evidence="2">FixH family protein</fullName>
    </submittedName>
</protein>
<keyword evidence="1" id="KW-0472">Membrane</keyword>
<keyword evidence="1" id="KW-1133">Transmembrane helix</keyword>
<dbReference type="EMBL" id="JBHTCM010000004">
    <property type="protein sequence ID" value="MFC7332144.1"/>
    <property type="molecule type" value="Genomic_DNA"/>
</dbReference>
<organism evidence="2 3">
    <name type="scientific">Rhodocista pekingensis</name>
    <dbReference type="NCBI Taxonomy" id="201185"/>
    <lineage>
        <taxon>Bacteria</taxon>
        <taxon>Pseudomonadati</taxon>
        <taxon>Pseudomonadota</taxon>
        <taxon>Alphaproteobacteria</taxon>
        <taxon>Rhodospirillales</taxon>
        <taxon>Azospirillaceae</taxon>
        <taxon>Rhodocista</taxon>
    </lineage>
</organism>
<keyword evidence="3" id="KW-1185">Reference proteome</keyword>
<proteinExistence type="predicted"/>
<reference evidence="3" key="1">
    <citation type="journal article" date="2019" name="Int. J. Syst. Evol. Microbiol.">
        <title>The Global Catalogue of Microorganisms (GCM) 10K type strain sequencing project: providing services to taxonomists for standard genome sequencing and annotation.</title>
        <authorList>
            <consortium name="The Broad Institute Genomics Platform"/>
            <consortium name="The Broad Institute Genome Sequencing Center for Infectious Disease"/>
            <person name="Wu L."/>
            <person name="Ma J."/>
        </authorList>
    </citation>
    <scope>NUCLEOTIDE SEQUENCE [LARGE SCALE GENOMIC DNA]</scope>
    <source>
        <strain evidence="3">CGMCC 1.16275</strain>
    </source>
</reference>
<accession>A0ABW2KQ81</accession>
<dbReference type="RefSeq" id="WP_377356361.1">
    <property type="nucleotide sequence ID" value="NZ_JBHTCM010000004.1"/>
</dbReference>
<dbReference type="InterPro" id="IPR008620">
    <property type="entry name" value="FixH"/>
</dbReference>
<evidence type="ECO:0000313" key="3">
    <source>
        <dbReference type="Proteomes" id="UP001596456"/>
    </source>
</evidence>
<dbReference type="Proteomes" id="UP001596456">
    <property type="component" value="Unassembled WGS sequence"/>
</dbReference>
<evidence type="ECO:0000313" key="2">
    <source>
        <dbReference type="EMBL" id="MFC7332144.1"/>
    </source>
</evidence>
<keyword evidence="1" id="KW-0812">Transmembrane</keyword>
<comment type="caution">
    <text evidence="2">The sequence shown here is derived from an EMBL/GenBank/DDBJ whole genome shotgun (WGS) entry which is preliminary data.</text>
</comment>
<dbReference type="Pfam" id="PF05751">
    <property type="entry name" value="FixH"/>
    <property type="match status" value="1"/>
</dbReference>
<gene>
    <name evidence="2" type="ORF">ACFQPS_03145</name>
</gene>